<proteinExistence type="predicted"/>
<name>A0A2L2SRT2_9HYPO</name>
<sequence>MYQHQGNSQSGPVQVNQLRSGYQLITDYAIRAARENSRNSMSLAREQARMLRKVIREAEKQMLGADSARMEWLDLQMQTMEDEL</sequence>
<dbReference type="AlphaFoldDB" id="A0A2L2SRT2"/>
<evidence type="ECO:0000313" key="2">
    <source>
        <dbReference type="Proteomes" id="UP000245910"/>
    </source>
</evidence>
<dbReference type="OrthoDB" id="10433648at2759"/>
<organism evidence="1 2">
    <name type="scientific">Fusarium venenatum</name>
    <dbReference type="NCBI Taxonomy" id="56646"/>
    <lineage>
        <taxon>Eukaryota</taxon>
        <taxon>Fungi</taxon>
        <taxon>Dikarya</taxon>
        <taxon>Ascomycota</taxon>
        <taxon>Pezizomycotina</taxon>
        <taxon>Sordariomycetes</taxon>
        <taxon>Hypocreomycetidae</taxon>
        <taxon>Hypocreales</taxon>
        <taxon>Nectriaceae</taxon>
        <taxon>Fusarium</taxon>
    </lineage>
</organism>
<dbReference type="Proteomes" id="UP000245910">
    <property type="component" value="Chromosome IIII"/>
</dbReference>
<evidence type="ECO:0000313" key="1">
    <source>
        <dbReference type="EMBL" id="CEI39920.1"/>
    </source>
</evidence>
<dbReference type="EMBL" id="LN649232">
    <property type="protein sequence ID" value="CEI39920.1"/>
    <property type="molecule type" value="Genomic_DNA"/>
</dbReference>
<protein>
    <submittedName>
        <fullName evidence="1">Uncharacterized protein</fullName>
    </submittedName>
</protein>
<accession>A0A2L2SRT2</accession>
<keyword evidence="2" id="KW-1185">Reference proteome</keyword>
<reference evidence="2" key="1">
    <citation type="submission" date="2014-10" db="EMBL/GenBank/DDBJ databases">
        <authorList>
            <person name="King R."/>
        </authorList>
    </citation>
    <scope>NUCLEOTIDE SEQUENCE [LARGE SCALE GENOMIC DNA]</scope>
    <source>
        <strain evidence="2">A3/5</strain>
    </source>
</reference>